<feature type="transmembrane region" description="Helical" evidence="1">
    <location>
        <begin position="173"/>
        <end position="190"/>
    </location>
</feature>
<feature type="transmembrane region" description="Helical" evidence="1">
    <location>
        <begin position="65"/>
        <end position="86"/>
    </location>
</feature>
<keyword evidence="1" id="KW-0812">Transmembrane</keyword>
<evidence type="ECO:0000313" key="4">
    <source>
        <dbReference type="Proteomes" id="UP001371305"/>
    </source>
</evidence>
<feature type="transmembrane region" description="Helical" evidence="1">
    <location>
        <begin position="144"/>
        <end position="161"/>
    </location>
</feature>
<keyword evidence="1" id="KW-0472">Membrane</keyword>
<evidence type="ECO:0000259" key="2">
    <source>
        <dbReference type="Pfam" id="PF01757"/>
    </source>
</evidence>
<feature type="transmembrane region" description="Helical" evidence="1">
    <location>
        <begin position="266"/>
        <end position="284"/>
    </location>
</feature>
<feature type="domain" description="Acyltransferase 3" evidence="2">
    <location>
        <begin position="7"/>
        <end position="318"/>
    </location>
</feature>
<feature type="transmembrane region" description="Helical" evidence="1">
    <location>
        <begin position="117"/>
        <end position="137"/>
    </location>
</feature>
<keyword evidence="3" id="KW-0808">Transferase</keyword>
<dbReference type="GO" id="GO:0016746">
    <property type="term" value="F:acyltransferase activity"/>
    <property type="evidence" value="ECO:0007669"/>
    <property type="project" value="UniProtKB-KW"/>
</dbReference>
<feature type="transmembrane region" description="Helical" evidence="1">
    <location>
        <begin position="233"/>
        <end position="254"/>
    </location>
</feature>
<feature type="transmembrane region" description="Helical" evidence="1">
    <location>
        <begin position="304"/>
        <end position="326"/>
    </location>
</feature>
<feature type="transmembrane region" description="Helical" evidence="1">
    <location>
        <begin position="36"/>
        <end position="53"/>
    </location>
</feature>
<dbReference type="InterPro" id="IPR002656">
    <property type="entry name" value="Acyl_transf_3_dom"/>
</dbReference>
<gene>
    <name evidence="3" type="ORF">WKV53_04300</name>
</gene>
<dbReference type="Pfam" id="PF01757">
    <property type="entry name" value="Acyl_transf_3"/>
    <property type="match status" value="1"/>
</dbReference>
<proteinExistence type="predicted"/>
<evidence type="ECO:0000313" key="3">
    <source>
        <dbReference type="EMBL" id="MEK7949699.1"/>
    </source>
</evidence>
<keyword evidence="3" id="KW-0012">Acyltransferase</keyword>
<keyword evidence="4" id="KW-1185">Reference proteome</keyword>
<dbReference type="RefSeq" id="WP_341403117.1">
    <property type="nucleotide sequence ID" value="NZ_JBBUKT010000001.1"/>
</dbReference>
<sequence>MNKRRDSYLDVFRGIVALWIVVIHVAFHNSFGQPEWLRSFTLLLDVPAFFFLSGMTRAVVGKEMLIGAVIRLSTTFAFCVLLLMLFNGSPWERKVLVPAKYLLFSSEKIEGLESFVWSYWFVPCYLVVLLFAEALVARVSRFKYLVGIGLFLPIPFMFLARETSGFPVLGVDSRDVFFYLPLFLFGYFIREKVIFTGLQKRAAIGCLIAGAVGWGLCALFLGEDAFQLQAKKFPAQLPYVCASMISVSAIIFFYRDLSGRFRLLEHVGRNAIYYYCGQAFATSLMRDHVTPYVNLAAENWVGRFVILVPIGLLITVGFSEVLRYLLDQVVALIRRAHPEAR</sequence>
<evidence type="ECO:0000256" key="1">
    <source>
        <dbReference type="SAM" id="Phobius"/>
    </source>
</evidence>
<dbReference type="EC" id="2.3.1.-" evidence="3"/>
<feature type="transmembrane region" description="Helical" evidence="1">
    <location>
        <begin position="202"/>
        <end position="221"/>
    </location>
</feature>
<organism evidence="3 4">
    <name type="scientific">Luteolibacter soli</name>
    <dbReference type="NCBI Taxonomy" id="3135280"/>
    <lineage>
        <taxon>Bacteria</taxon>
        <taxon>Pseudomonadati</taxon>
        <taxon>Verrucomicrobiota</taxon>
        <taxon>Verrucomicrobiia</taxon>
        <taxon>Verrucomicrobiales</taxon>
        <taxon>Verrucomicrobiaceae</taxon>
        <taxon>Luteolibacter</taxon>
    </lineage>
</organism>
<reference evidence="3 4" key="1">
    <citation type="submission" date="2024-04" db="EMBL/GenBank/DDBJ databases">
        <title>Luteolibacter sp. isolated from soil.</title>
        <authorList>
            <person name="An J."/>
        </authorList>
    </citation>
    <scope>NUCLEOTIDE SEQUENCE [LARGE SCALE GENOMIC DNA]</scope>
    <source>
        <strain evidence="3 4">Y139</strain>
    </source>
</reference>
<dbReference type="Proteomes" id="UP001371305">
    <property type="component" value="Unassembled WGS sequence"/>
</dbReference>
<dbReference type="EMBL" id="JBBUKT010000001">
    <property type="protein sequence ID" value="MEK7949699.1"/>
    <property type="molecule type" value="Genomic_DNA"/>
</dbReference>
<accession>A0ABU9ARS0</accession>
<comment type="caution">
    <text evidence="3">The sequence shown here is derived from an EMBL/GenBank/DDBJ whole genome shotgun (WGS) entry which is preliminary data.</text>
</comment>
<keyword evidence="1" id="KW-1133">Transmembrane helix</keyword>
<feature type="transmembrane region" description="Helical" evidence="1">
    <location>
        <begin position="12"/>
        <end position="30"/>
    </location>
</feature>
<protein>
    <submittedName>
        <fullName evidence="3">Acyltransferase</fullName>
        <ecNumber evidence="3">2.3.1.-</ecNumber>
    </submittedName>
</protein>
<name>A0ABU9ARS0_9BACT</name>